<accession>A0A8J2JPG9</accession>
<gene>
    <name evidence="1" type="ORF">AFUS01_LOCUS12732</name>
</gene>
<evidence type="ECO:0000313" key="1">
    <source>
        <dbReference type="EMBL" id="CAG7723659.1"/>
    </source>
</evidence>
<keyword evidence="2" id="KW-1185">Reference proteome</keyword>
<dbReference type="Proteomes" id="UP000708208">
    <property type="component" value="Unassembled WGS sequence"/>
</dbReference>
<reference evidence="1" key="1">
    <citation type="submission" date="2021-06" db="EMBL/GenBank/DDBJ databases">
        <authorList>
            <person name="Hodson N. C."/>
            <person name="Mongue J. A."/>
            <person name="Jaron S. K."/>
        </authorList>
    </citation>
    <scope>NUCLEOTIDE SEQUENCE</scope>
</reference>
<name>A0A8J2JPG9_9HEXA</name>
<proteinExistence type="predicted"/>
<dbReference type="EMBL" id="CAJVCH010101403">
    <property type="protein sequence ID" value="CAG7723659.1"/>
    <property type="molecule type" value="Genomic_DNA"/>
</dbReference>
<protein>
    <submittedName>
        <fullName evidence="1">Uncharacterized protein</fullName>
    </submittedName>
</protein>
<dbReference type="AlphaFoldDB" id="A0A8J2JPG9"/>
<sequence>MAFQKFVEAGRIAYVAEG</sequence>
<comment type="caution">
    <text evidence="1">The sequence shown here is derived from an EMBL/GenBank/DDBJ whole genome shotgun (WGS) entry which is preliminary data.</text>
</comment>
<evidence type="ECO:0000313" key="2">
    <source>
        <dbReference type="Proteomes" id="UP000708208"/>
    </source>
</evidence>
<feature type="non-terminal residue" evidence="1">
    <location>
        <position position="18"/>
    </location>
</feature>
<organism evidence="1 2">
    <name type="scientific">Allacma fusca</name>
    <dbReference type="NCBI Taxonomy" id="39272"/>
    <lineage>
        <taxon>Eukaryota</taxon>
        <taxon>Metazoa</taxon>
        <taxon>Ecdysozoa</taxon>
        <taxon>Arthropoda</taxon>
        <taxon>Hexapoda</taxon>
        <taxon>Collembola</taxon>
        <taxon>Symphypleona</taxon>
        <taxon>Sminthuridae</taxon>
        <taxon>Allacma</taxon>
    </lineage>
</organism>